<evidence type="ECO:0000256" key="1">
    <source>
        <dbReference type="ARBA" id="ARBA00004123"/>
    </source>
</evidence>
<dbReference type="Pfam" id="PF10405">
    <property type="entry name" value="BHD_3"/>
    <property type="match status" value="1"/>
</dbReference>
<dbReference type="InterPro" id="IPR042488">
    <property type="entry name" value="Rad4_BHD3_sf"/>
</dbReference>
<feature type="compositionally biased region" description="Basic and acidic residues" evidence="6">
    <location>
        <begin position="725"/>
        <end position="743"/>
    </location>
</feature>
<evidence type="ECO:0000259" key="8">
    <source>
        <dbReference type="SMART" id="SM01031"/>
    </source>
</evidence>
<accession>A0ABX6ES71</accession>
<comment type="subcellular location">
    <subcellularLocation>
        <location evidence="1">Nucleus</location>
    </subcellularLocation>
</comment>
<dbReference type="Gene3D" id="3.90.260.10">
    <property type="entry name" value="Transglutaminase-like"/>
    <property type="match status" value="1"/>
</dbReference>
<proteinExistence type="inferred from homology"/>
<dbReference type="InterPro" id="IPR036985">
    <property type="entry name" value="Transglutaminase-like_sf"/>
</dbReference>
<keyword evidence="5" id="KW-0539">Nucleus</keyword>
<gene>
    <name evidence="10" type="primary">RAD4</name>
    <name evidence="10" type="ORF">FIM1_1872</name>
</gene>
<dbReference type="PANTHER" id="PTHR12135:SF0">
    <property type="entry name" value="DNA REPAIR PROTEIN COMPLEMENTING XP-C CELLS"/>
    <property type="match status" value="1"/>
</dbReference>
<protein>
    <submittedName>
        <fullName evidence="10">DNA repair protein RAD4</fullName>
    </submittedName>
</protein>
<feature type="region of interest" description="Disordered" evidence="6">
    <location>
        <begin position="1"/>
        <end position="20"/>
    </location>
</feature>
<dbReference type="Pfam" id="PF10403">
    <property type="entry name" value="BHD_1"/>
    <property type="match status" value="1"/>
</dbReference>
<evidence type="ECO:0000256" key="3">
    <source>
        <dbReference type="ARBA" id="ARBA00022763"/>
    </source>
</evidence>
<keyword evidence="3" id="KW-0227">DNA damage</keyword>
<dbReference type="EMBL" id="CP015056">
    <property type="protein sequence ID" value="QGN15184.1"/>
    <property type="molecule type" value="Genomic_DNA"/>
</dbReference>
<evidence type="ECO:0000256" key="4">
    <source>
        <dbReference type="ARBA" id="ARBA00023204"/>
    </source>
</evidence>
<name>A0ABX6ES71_KLUMA</name>
<feature type="compositionally biased region" description="Acidic residues" evidence="6">
    <location>
        <begin position="765"/>
        <end position="783"/>
    </location>
</feature>
<dbReference type="Pfam" id="PF03835">
    <property type="entry name" value="Rad4"/>
    <property type="match status" value="1"/>
</dbReference>
<feature type="region of interest" description="Disordered" evidence="6">
    <location>
        <begin position="29"/>
        <end position="95"/>
    </location>
</feature>
<feature type="domain" description="Rad4 beta-hairpin" evidence="9">
    <location>
        <begin position="545"/>
        <end position="620"/>
    </location>
</feature>
<evidence type="ECO:0000313" key="11">
    <source>
        <dbReference type="Proteomes" id="UP000422736"/>
    </source>
</evidence>
<dbReference type="SMART" id="SM01031">
    <property type="entry name" value="BHD_2"/>
    <property type="match status" value="1"/>
</dbReference>
<keyword evidence="11" id="KW-1185">Reference proteome</keyword>
<dbReference type="InterPro" id="IPR038765">
    <property type="entry name" value="Papain-like_cys_pep_sf"/>
</dbReference>
<keyword evidence="4" id="KW-0234">DNA repair</keyword>
<evidence type="ECO:0000313" key="10">
    <source>
        <dbReference type="EMBL" id="QGN15184.1"/>
    </source>
</evidence>
<dbReference type="SUPFAM" id="SSF54001">
    <property type="entry name" value="Cysteine proteinases"/>
    <property type="match status" value="1"/>
</dbReference>
<feature type="compositionally biased region" description="Basic and acidic residues" evidence="6">
    <location>
        <begin position="29"/>
        <end position="41"/>
    </location>
</feature>
<feature type="region of interest" description="Disordered" evidence="6">
    <location>
        <begin position="663"/>
        <end position="783"/>
    </location>
</feature>
<dbReference type="Gene3D" id="3.30.60.290">
    <property type="entry name" value="Rad4, beta-hairpin domain BHD2"/>
    <property type="match status" value="1"/>
</dbReference>
<dbReference type="Gene3D" id="2.20.20.110">
    <property type="entry name" value="Rad4, beta-hairpin domain BHD1"/>
    <property type="match status" value="1"/>
</dbReference>
<comment type="similarity">
    <text evidence="2">Belongs to the XPC family.</text>
</comment>
<dbReference type="PANTHER" id="PTHR12135">
    <property type="entry name" value="DNA REPAIR PROTEIN XP-C / RAD4"/>
    <property type="match status" value="1"/>
</dbReference>
<evidence type="ECO:0000259" key="7">
    <source>
        <dbReference type="SMART" id="SM01030"/>
    </source>
</evidence>
<feature type="domain" description="Rad4 beta-hairpin" evidence="8">
    <location>
        <begin position="486"/>
        <end position="537"/>
    </location>
</feature>
<dbReference type="Proteomes" id="UP000422736">
    <property type="component" value="Chromosome 3"/>
</dbReference>
<feature type="compositionally biased region" description="Acidic residues" evidence="6">
    <location>
        <begin position="58"/>
        <end position="92"/>
    </location>
</feature>
<dbReference type="InterPro" id="IPR018327">
    <property type="entry name" value="BHD_2"/>
</dbReference>
<dbReference type="InterPro" id="IPR004583">
    <property type="entry name" value="DNA_repair_Rad4"/>
</dbReference>
<dbReference type="InterPro" id="IPR018325">
    <property type="entry name" value="Rad4/PNGase_transGLS-fold"/>
</dbReference>
<organism evidence="10 11">
    <name type="scientific">Kluyveromyces marxianus</name>
    <name type="common">Yeast</name>
    <name type="synonym">Candida kefyr</name>
    <dbReference type="NCBI Taxonomy" id="4911"/>
    <lineage>
        <taxon>Eukaryota</taxon>
        <taxon>Fungi</taxon>
        <taxon>Dikarya</taxon>
        <taxon>Ascomycota</taxon>
        <taxon>Saccharomycotina</taxon>
        <taxon>Saccharomycetes</taxon>
        <taxon>Saccharomycetales</taxon>
        <taxon>Saccharomycetaceae</taxon>
        <taxon>Kluyveromyces</taxon>
    </lineage>
</organism>
<dbReference type="InterPro" id="IPR018328">
    <property type="entry name" value="Rad4_beta-hairpin_dom3"/>
</dbReference>
<feature type="domain" description="Rad4 beta-hairpin" evidence="7">
    <location>
        <begin position="426"/>
        <end position="484"/>
    </location>
</feature>
<evidence type="ECO:0000256" key="5">
    <source>
        <dbReference type="ARBA" id="ARBA00023242"/>
    </source>
</evidence>
<dbReference type="SMART" id="SM01032">
    <property type="entry name" value="BHD_3"/>
    <property type="match status" value="1"/>
</dbReference>
<feature type="region of interest" description="Disordered" evidence="6">
    <location>
        <begin position="111"/>
        <end position="130"/>
    </location>
</feature>
<dbReference type="Gene3D" id="3.30.70.2460">
    <property type="entry name" value="Rad4, beta-hairpin domain BHD3"/>
    <property type="match status" value="1"/>
</dbReference>
<evidence type="ECO:0000256" key="2">
    <source>
        <dbReference type="ARBA" id="ARBA00009525"/>
    </source>
</evidence>
<sequence length="783" mass="90712">MNSNSHGGATEGGNGRLSREYFDLVRDALKEERKSKRPDRPLKRRKTQKPEVITIDSSSEEEPNANANVDDDGGDDFEFDEDEDYDSEEFEDVTTTTTAAEKDGDISITIDARTAEKPQKKGGKRKSGNGVDAKLKEYRKTFHMFVLMTYMCHSFIRNKWCNDEKLQKKLSKLVPDEIFNNLHPPKDEQMPARSTRKLLDALRMAMQLWNKKFSVQLTSPYEYTHLYMVRWDSVVKHECKPVSFKQFKKFFSKMRGPCNISVQGFVTMMRGCGLNARLLHNIQPPDFTDAKKYEKRVSWRLENECLKYPIYWCEVWDKFAKQWITIDVVGQEIIEQVRTKSKLEAIGRKNLEFNMMRYVISYDRKLGCKDVSRRYISHLQNKVRKKRITRDPGLRDWYSQVINTLNKRSRNRTDDYEDEYFALRDEQEGIPDNLQDMKNHPFYVLEKDLRANQVLKPNAQHCGFLRLRNKENSLLKVYSRKDVISCYSARHWYMQGRVLKTGAKHMLTHRVKAAMPDEDEEEERLYPIDQTEYFIPKQVGEDSKIPTNAYGNIDVYKPWMIPIGCCLVENPNSIKAASFLRVPFAKAVTGFKFESGRRVKPKITGVVVENEYVDALIAVIDHIEEYNADVARHELEIEALNGWSLLLTKLRIKSRLVDQHGVVQDEEEEQIAHQNSNTSSTSASDEEETQFEAGGFLLDSTAEPGGFLPEPEDAPEPEPEPEPETNYRPEPDAGHTTSEHESTQHPNESVNNIEDYEQFLQEVGSDYESEDAGDDSSFEYESE</sequence>
<dbReference type="InterPro" id="IPR018326">
    <property type="entry name" value="Rad4_beta-hairpin_dom1"/>
</dbReference>
<reference evidence="10 11" key="1">
    <citation type="submission" date="2016-03" db="EMBL/GenBank/DDBJ databases">
        <title>How can Kluyveromyces marxianus grow so fast - potential evolutionary course in Saccharomyces Complex revealed by comparative genomics.</title>
        <authorList>
            <person name="Mo W."/>
            <person name="Lu W."/>
            <person name="Yang X."/>
            <person name="Qi J."/>
            <person name="Lv H."/>
        </authorList>
    </citation>
    <scope>NUCLEOTIDE SEQUENCE [LARGE SCALE GENOMIC DNA]</scope>
    <source>
        <strain evidence="10 11">FIM1</strain>
    </source>
</reference>
<evidence type="ECO:0000259" key="9">
    <source>
        <dbReference type="SMART" id="SM01032"/>
    </source>
</evidence>
<dbReference type="SMART" id="SM01030">
    <property type="entry name" value="BHD_1"/>
    <property type="match status" value="1"/>
</dbReference>
<evidence type="ECO:0000256" key="6">
    <source>
        <dbReference type="SAM" id="MobiDB-lite"/>
    </source>
</evidence>
<feature type="compositionally biased region" description="Acidic residues" evidence="6">
    <location>
        <begin position="710"/>
        <end position="723"/>
    </location>
</feature>